<dbReference type="InterPro" id="IPR036812">
    <property type="entry name" value="NAD(P)_OxRdtase_dom_sf"/>
</dbReference>
<dbReference type="Proteomes" id="UP000242818">
    <property type="component" value="Unassembled WGS sequence"/>
</dbReference>
<sequence length="314" mass="34437">MEKRTLGKSALQLAPIAFGGNIFGWTADASTSFTLLDAFTDAGFNFIDTADSYSSWVYGHKGGESETIIGQWLKKSGKRDQVIIATKTGAKGTLGESLQKDGIRKAIEASLQRLQTDYIDLYQNHYDNGTTPVEETLSVFGDLIKEGKVRVIGASNITPIRLKASLDAASQGLPRYESLQPLYNLSDRKPYETDFEPLATEYGFGVIPYYSLASGFLSGKYRSEADLHKSPRGQGIKKYMDARGMRILNALDEVAKRYHATPSAIALAWLMARPNITAPIASATSTEQLKSLIQATQLDLDRDAIEQLNVASTY</sequence>
<keyword evidence="1" id="KW-0560">Oxidoreductase</keyword>
<dbReference type="CDD" id="cd19081">
    <property type="entry name" value="AKR_AKR9C1"/>
    <property type="match status" value="1"/>
</dbReference>
<gene>
    <name evidence="3" type="ORF">GA0116948_102253</name>
</gene>
<dbReference type="STRING" id="1335309.GA0116948_102253"/>
<dbReference type="Gene3D" id="3.20.20.100">
    <property type="entry name" value="NADP-dependent oxidoreductase domain"/>
    <property type="match status" value="1"/>
</dbReference>
<feature type="domain" description="NADP-dependent oxidoreductase" evidence="2">
    <location>
        <begin position="15"/>
        <end position="309"/>
    </location>
</feature>
<evidence type="ECO:0000256" key="1">
    <source>
        <dbReference type="ARBA" id="ARBA00023002"/>
    </source>
</evidence>
<dbReference type="EMBL" id="FMAR01000002">
    <property type="protein sequence ID" value="SCB97234.1"/>
    <property type="molecule type" value="Genomic_DNA"/>
</dbReference>
<protein>
    <submittedName>
        <fullName evidence="3">Predicted oxidoreductase</fullName>
    </submittedName>
</protein>
<dbReference type="OrthoDB" id="9773828at2"/>
<name>A0A1C4ARN5_9BACT</name>
<dbReference type="Pfam" id="PF00248">
    <property type="entry name" value="Aldo_ket_red"/>
    <property type="match status" value="1"/>
</dbReference>
<dbReference type="PANTHER" id="PTHR43364:SF6">
    <property type="entry name" value="OXIDOREDUCTASE-RELATED"/>
    <property type="match status" value="1"/>
</dbReference>
<evidence type="ECO:0000313" key="4">
    <source>
        <dbReference type="Proteomes" id="UP000242818"/>
    </source>
</evidence>
<dbReference type="GO" id="GO:0005829">
    <property type="term" value="C:cytosol"/>
    <property type="evidence" value="ECO:0007669"/>
    <property type="project" value="UniProtKB-ARBA"/>
</dbReference>
<keyword evidence="4" id="KW-1185">Reference proteome</keyword>
<dbReference type="RefSeq" id="WP_089709381.1">
    <property type="nucleotide sequence ID" value="NZ_FMAR01000002.1"/>
</dbReference>
<dbReference type="InterPro" id="IPR023210">
    <property type="entry name" value="NADP_OxRdtase_dom"/>
</dbReference>
<dbReference type="FunFam" id="3.20.20.100:FF:000004">
    <property type="entry name" value="Oxidoreductase, aldo/keto reductase"/>
    <property type="match status" value="1"/>
</dbReference>
<dbReference type="PANTHER" id="PTHR43364">
    <property type="entry name" value="NADH-SPECIFIC METHYLGLYOXAL REDUCTASE-RELATED"/>
    <property type="match status" value="1"/>
</dbReference>
<dbReference type="AlphaFoldDB" id="A0A1C4ARN5"/>
<evidence type="ECO:0000313" key="3">
    <source>
        <dbReference type="EMBL" id="SCB97234.1"/>
    </source>
</evidence>
<dbReference type="SUPFAM" id="SSF51430">
    <property type="entry name" value="NAD(P)-linked oxidoreductase"/>
    <property type="match status" value="1"/>
</dbReference>
<dbReference type="InterPro" id="IPR050523">
    <property type="entry name" value="AKR_Detox_Biosynth"/>
</dbReference>
<evidence type="ECO:0000259" key="2">
    <source>
        <dbReference type="Pfam" id="PF00248"/>
    </source>
</evidence>
<organism evidence="3 4">
    <name type="scientific">Chitinophaga costaii</name>
    <dbReference type="NCBI Taxonomy" id="1335309"/>
    <lineage>
        <taxon>Bacteria</taxon>
        <taxon>Pseudomonadati</taxon>
        <taxon>Bacteroidota</taxon>
        <taxon>Chitinophagia</taxon>
        <taxon>Chitinophagales</taxon>
        <taxon>Chitinophagaceae</taxon>
        <taxon>Chitinophaga</taxon>
    </lineage>
</organism>
<proteinExistence type="predicted"/>
<accession>A0A1C4ARN5</accession>
<dbReference type="GO" id="GO:0016491">
    <property type="term" value="F:oxidoreductase activity"/>
    <property type="evidence" value="ECO:0007669"/>
    <property type="project" value="UniProtKB-KW"/>
</dbReference>
<reference evidence="3 4" key="1">
    <citation type="submission" date="2016-08" db="EMBL/GenBank/DDBJ databases">
        <authorList>
            <person name="Seilhamer J.J."/>
        </authorList>
    </citation>
    <scope>NUCLEOTIDE SEQUENCE [LARGE SCALE GENOMIC DNA]</scope>
    <source>
        <strain evidence="3 4">A37T2</strain>
    </source>
</reference>